<sequence>MVVGGSEQETLDLRFVLLGTRQHGVPVILRQLITPDGFEPVSPGLTIRDVTTEISGPRPTFCRTEMCLQLQ</sequence>
<protein>
    <submittedName>
        <fullName evidence="1">Uncharacterized protein</fullName>
    </submittedName>
</protein>
<evidence type="ECO:0000313" key="1">
    <source>
        <dbReference type="EMBL" id="VDP56643.1"/>
    </source>
</evidence>
<accession>A0A183NBZ1</accession>
<evidence type="ECO:0000313" key="2">
    <source>
        <dbReference type="Proteomes" id="UP000277204"/>
    </source>
</evidence>
<keyword evidence="2" id="KW-1185">Reference proteome</keyword>
<reference evidence="1 2" key="1">
    <citation type="submission" date="2018-11" db="EMBL/GenBank/DDBJ databases">
        <authorList>
            <consortium name="Pathogen Informatics"/>
        </authorList>
    </citation>
    <scope>NUCLEOTIDE SEQUENCE [LARGE SCALE GENOMIC DNA]</scope>
    <source>
        <strain evidence="1 2">Zambia</strain>
    </source>
</reference>
<dbReference type="EMBL" id="UZAI01021848">
    <property type="protein sequence ID" value="VDP56643.1"/>
    <property type="molecule type" value="Genomic_DNA"/>
</dbReference>
<dbReference type="Proteomes" id="UP000277204">
    <property type="component" value="Unassembled WGS sequence"/>
</dbReference>
<name>A0A183NBZ1_9TREM</name>
<dbReference type="AlphaFoldDB" id="A0A183NBZ1"/>
<organism evidence="1 2">
    <name type="scientific">Schistosoma margrebowiei</name>
    <dbReference type="NCBI Taxonomy" id="48269"/>
    <lineage>
        <taxon>Eukaryota</taxon>
        <taxon>Metazoa</taxon>
        <taxon>Spiralia</taxon>
        <taxon>Lophotrochozoa</taxon>
        <taxon>Platyhelminthes</taxon>
        <taxon>Trematoda</taxon>
        <taxon>Digenea</taxon>
        <taxon>Strigeidida</taxon>
        <taxon>Schistosomatoidea</taxon>
        <taxon>Schistosomatidae</taxon>
        <taxon>Schistosoma</taxon>
    </lineage>
</organism>
<gene>
    <name evidence="1" type="ORF">SMRZ_LOCUS25816</name>
</gene>
<proteinExistence type="predicted"/>